<proteinExistence type="inferred from homology"/>
<dbReference type="Pfam" id="PF00005">
    <property type="entry name" value="ABC_tran"/>
    <property type="match status" value="1"/>
</dbReference>
<dbReference type="InterPro" id="IPR003439">
    <property type="entry name" value="ABC_transporter-like_ATP-bd"/>
</dbReference>
<organism evidence="6">
    <name type="scientific">hydrothermal vent metagenome</name>
    <dbReference type="NCBI Taxonomy" id="652676"/>
    <lineage>
        <taxon>unclassified sequences</taxon>
        <taxon>metagenomes</taxon>
        <taxon>ecological metagenomes</taxon>
    </lineage>
</organism>
<keyword evidence="2" id="KW-0813">Transport</keyword>
<dbReference type="SUPFAM" id="SSF52540">
    <property type="entry name" value="P-loop containing nucleoside triphosphate hydrolases"/>
    <property type="match status" value="1"/>
</dbReference>
<dbReference type="InterPro" id="IPR050683">
    <property type="entry name" value="Bact_Polysacc_Export_ATP-bd"/>
</dbReference>
<evidence type="ECO:0000256" key="3">
    <source>
        <dbReference type="ARBA" id="ARBA00022741"/>
    </source>
</evidence>
<dbReference type="PANTHER" id="PTHR46743">
    <property type="entry name" value="TEICHOIC ACIDS EXPORT ATP-BINDING PROTEIN TAGH"/>
    <property type="match status" value="1"/>
</dbReference>
<protein>
    <submittedName>
        <fullName evidence="6">Capsular polysaccharide ABC transporter, ATP-binding protein KpsT</fullName>
    </submittedName>
</protein>
<dbReference type="InterPro" id="IPR003593">
    <property type="entry name" value="AAA+_ATPase"/>
</dbReference>
<gene>
    <name evidence="6" type="ORF">MNB_SV-13-1244</name>
</gene>
<name>A0A1W1D1B8_9ZZZZ</name>
<dbReference type="GO" id="GO:0140359">
    <property type="term" value="F:ABC-type transporter activity"/>
    <property type="evidence" value="ECO:0007669"/>
    <property type="project" value="InterPro"/>
</dbReference>
<dbReference type="GO" id="GO:0016887">
    <property type="term" value="F:ATP hydrolysis activity"/>
    <property type="evidence" value="ECO:0007669"/>
    <property type="project" value="InterPro"/>
</dbReference>
<evidence type="ECO:0000313" key="6">
    <source>
        <dbReference type="EMBL" id="SFV71906.1"/>
    </source>
</evidence>
<dbReference type="InterPro" id="IPR027417">
    <property type="entry name" value="P-loop_NTPase"/>
</dbReference>
<dbReference type="EMBL" id="FPHM01000327">
    <property type="protein sequence ID" value="SFV71906.1"/>
    <property type="molecule type" value="Genomic_DNA"/>
</dbReference>
<evidence type="ECO:0000256" key="1">
    <source>
        <dbReference type="ARBA" id="ARBA00005417"/>
    </source>
</evidence>
<keyword evidence="3" id="KW-0547">Nucleotide-binding</keyword>
<dbReference type="AlphaFoldDB" id="A0A1W1D1B8"/>
<dbReference type="GO" id="GO:0005524">
    <property type="term" value="F:ATP binding"/>
    <property type="evidence" value="ECO:0007669"/>
    <property type="project" value="UniProtKB-KW"/>
</dbReference>
<dbReference type="Gene3D" id="3.40.50.300">
    <property type="entry name" value="P-loop containing nucleotide triphosphate hydrolases"/>
    <property type="match status" value="1"/>
</dbReference>
<dbReference type="InterPro" id="IPR015860">
    <property type="entry name" value="ABC_transpr_TagH-like"/>
</dbReference>
<dbReference type="PANTHER" id="PTHR46743:SF2">
    <property type="entry name" value="TEICHOIC ACIDS EXPORT ATP-BINDING PROTEIN TAGH"/>
    <property type="match status" value="1"/>
</dbReference>
<dbReference type="SMART" id="SM00382">
    <property type="entry name" value="AAA"/>
    <property type="match status" value="1"/>
</dbReference>
<feature type="domain" description="ABC transporter" evidence="5">
    <location>
        <begin position="2"/>
        <end position="224"/>
    </location>
</feature>
<accession>A0A1W1D1B8</accession>
<dbReference type="PROSITE" id="PS50893">
    <property type="entry name" value="ABC_TRANSPORTER_2"/>
    <property type="match status" value="1"/>
</dbReference>
<sequence>MIELKNVTKYFQTNKGKNYTMRDVSLIIPSNKNIGILGKNGTGKTTLMRMLGKIDFPNKGHIISSNSFSWPLGLGAGFVTSMSGRSNVKFVCRLYGKTKKEMDSIIEAVRDFSELGKYFDMPIRTYSSGMNARLNFGLALMFNFDYLLLDETLSVGDANFKKKSEKALQDKIKHCSIILVSHNMPTLRRLCDVGIVVHKGELVYFSKIGDAIDAYNRINSISKEAKKHVDKP</sequence>
<comment type="similarity">
    <text evidence="1">Belongs to the ABC transporter superfamily.</text>
</comment>
<evidence type="ECO:0000256" key="4">
    <source>
        <dbReference type="ARBA" id="ARBA00022840"/>
    </source>
</evidence>
<evidence type="ECO:0000259" key="5">
    <source>
        <dbReference type="PROSITE" id="PS50893"/>
    </source>
</evidence>
<reference evidence="6" key="1">
    <citation type="submission" date="2016-10" db="EMBL/GenBank/DDBJ databases">
        <authorList>
            <person name="de Groot N.N."/>
        </authorList>
    </citation>
    <scope>NUCLEOTIDE SEQUENCE</scope>
</reference>
<dbReference type="GO" id="GO:0016020">
    <property type="term" value="C:membrane"/>
    <property type="evidence" value="ECO:0007669"/>
    <property type="project" value="InterPro"/>
</dbReference>
<keyword evidence="4 6" id="KW-0067">ATP-binding</keyword>
<evidence type="ECO:0000256" key="2">
    <source>
        <dbReference type="ARBA" id="ARBA00022448"/>
    </source>
</evidence>
<dbReference type="CDD" id="cd03220">
    <property type="entry name" value="ABC_KpsT_Wzt"/>
    <property type="match status" value="1"/>
</dbReference>